<dbReference type="OrthoDB" id="4540492at2759"/>
<reference evidence="2 3" key="1">
    <citation type="submission" date="2013-11" db="EMBL/GenBank/DDBJ databases">
        <title>Opisthorchis viverrini - life in the bile duct.</title>
        <authorList>
            <person name="Young N.D."/>
            <person name="Nagarajan N."/>
            <person name="Lin S.J."/>
            <person name="Korhonen P.K."/>
            <person name="Jex A.R."/>
            <person name="Hall R.S."/>
            <person name="Safavi-Hemami H."/>
            <person name="Kaewkong W."/>
            <person name="Bertrand D."/>
            <person name="Gao S."/>
            <person name="Seet Q."/>
            <person name="Wongkham S."/>
            <person name="Teh B.T."/>
            <person name="Wongkham C."/>
            <person name="Intapan P.M."/>
            <person name="Maleewong W."/>
            <person name="Yang X."/>
            <person name="Hu M."/>
            <person name="Wang Z."/>
            <person name="Hofmann A."/>
            <person name="Sternberg P.W."/>
            <person name="Tan P."/>
            <person name="Wang J."/>
            <person name="Gasser R.B."/>
        </authorList>
    </citation>
    <scope>NUCLEOTIDE SEQUENCE [LARGE SCALE GENOMIC DNA]</scope>
</reference>
<evidence type="ECO:0000313" key="3">
    <source>
        <dbReference type="Proteomes" id="UP000054324"/>
    </source>
</evidence>
<feature type="signal peptide" evidence="1">
    <location>
        <begin position="1"/>
        <end position="18"/>
    </location>
</feature>
<organism evidence="2 3">
    <name type="scientific">Opisthorchis viverrini</name>
    <name type="common">Southeast Asian liver fluke</name>
    <dbReference type="NCBI Taxonomy" id="6198"/>
    <lineage>
        <taxon>Eukaryota</taxon>
        <taxon>Metazoa</taxon>
        <taxon>Spiralia</taxon>
        <taxon>Lophotrochozoa</taxon>
        <taxon>Platyhelminthes</taxon>
        <taxon>Trematoda</taxon>
        <taxon>Digenea</taxon>
        <taxon>Opisthorchiida</taxon>
        <taxon>Opisthorchiata</taxon>
        <taxon>Opisthorchiidae</taxon>
        <taxon>Opisthorchis</taxon>
    </lineage>
</organism>
<sequence length="116" mass="13020">MLPLKLKAILFVTAISTSFQFGFHTGVINAPYQVVDFVSLPSVQLISDFIGNVTADRHGSADEAYEKGDSSPISPLCPRLYFHHGLPSSQILRNHHCWQTSCGCCLWYVLHCQYLY</sequence>
<gene>
    <name evidence="2" type="ORF">T265_06851</name>
</gene>
<accession>A0A075AD01</accession>
<dbReference type="GeneID" id="20321030"/>
<dbReference type="Proteomes" id="UP000054324">
    <property type="component" value="Unassembled WGS sequence"/>
</dbReference>
<dbReference type="EMBL" id="KL596767">
    <property type="protein sequence ID" value="KER25749.1"/>
    <property type="molecule type" value="Genomic_DNA"/>
</dbReference>
<dbReference type="KEGG" id="ovi:T265_06851"/>
<name>A0A075AD01_OPIVI</name>
<evidence type="ECO:0000256" key="1">
    <source>
        <dbReference type="SAM" id="SignalP"/>
    </source>
</evidence>
<protein>
    <submittedName>
        <fullName evidence="2">Uncharacterized protein</fullName>
    </submittedName>
</protein>
<feature type="chain" id="PRO_5001704575" evidence="1">
    <location>
        <begin position="19"/>
        <end position="116"/>
    </location>
</feature>
<dbReference type="RefSeq" id="XP_009170497.1">
    <property type="nucleotide sequence ID" value="XM_009172233.1"/>
</dbReference>
<dbReference type="CTD" id="20321030"/>
<keyword evidence="1" id="KW-0732">Signal</keyword>
<keyword evidence="3" id="KW-1185">Reference proteome</keyword>
<proteinExistence type="predicted"/>
<evidence type="ECO:0000313" key="2">
    <source>
        <dbReference type="EMBL" id="KER25749.1"/>
    </source>
</evidence>
<dbReference type="AlphaFoldDB" id="A0A075AD01"/>